<protein>
    <submittedName>
        <fullName evidence="4">Peptidase M23</fullName>
    </submittedName>
</protein>
<dbReference type="InterPro" id="IPR050570">
    <property type="entry name" value="Cell_wall_metabolism_enzyme"/>
</dbReference>
<dbReference type="InterPro" id="IPR011055">
    <property type="entry name" value="Dup_hybrid_motif"/>
</dbReference>
<dbReference type="PANTHER" id="PTHR21666:SF289">
    <property type="entry name" value="L-ALA--D-GLU ENDOPEPTIDASE"/>
    <property type="match status" value="1"/>
</dbReference>
<gene>
    <name evidence="4" type="ORF">BWR22_00580</name>
</gene>
<keyword evidence="2" id="KW-0175">Coiled coil</keyword>
<dbReference type="EMBL" id="CP019352">
    <property type="protein sequence ID" value="APX98861.1"/>
    <property type="molecule type" value="Genomic_DNA"/>
</dbReference>
<name>A0AAC9LLA9_9FLAO</name>
<dbReference type="RefSeq" id="WP_076731507.1">
    <property type="nucleotide sequence ID" value="NZ_CP019352.1"/>
</dbReference>
<sequence length="409" mass="46681">MRAFQYKITLFNILFFCSFFVFSQGGKQKELEARRLELSREIQQINKLLSSNQSKEKSQISQIEDLNHKLSVRENLIKVTNQQANLLTREINTNQKQITANREELELLKKGYAKMLQKAYKNKNKHNRVMFLLSATNFKQAYKRIQYLNQYADYQKEQGDKIKEKTIALQKANSNLLIQKEAKSKLIAENKKEQKALEAERKQHEAIMSAIKKDLNKYTAQIKAKEKEARRIDREIDKLIAEAIAASNKKAGAKTTTKSKSFALTAEAKALAADFLGNKGKLPWPVGKGVVKLRYGKQPSPVDRNLTINSNGVRISTEKGAQVRAVFNGEVMGILKPKRSNPIVMVKHGNYITTYQNLGKIYVKTGDKVTTKQDIGEVFTNPTTGETVLKFRIDKDNKTQNPSSWIYKM</sequence>
<dbReference type="PANTHER" id="PTHR21666">
    <property type="entry name" value="PEPTIDASE-RELATED"/>
    <property type="match status" value="1"/>
</dbReference>
<evidence type="ECO:0000256" key="2">
    <source>
        <dbReference type="SAM" id="Coils"/>
    </source>
</evidence>
<dbReference type="GO" id="GO:0004222">
    <property type="term" value="F:metalloendopeptidase activity"/>
    <property type="evidence" value="ECO:0007669"/>
    <property type="project" value="TreeGrafter"/>
</dbReference>
<dbReference type="Gene3D" id="6.10.250.3150">
    <property type="match status" value="1"/>
</dbReference>
<organism evidence="4 5">
    <name type="scientific">Lacinutrix venerupis</name>
    <dbReference type="NCBI Taxonomy" id="1486034"/>
    <lineage>
        <taxon>Bacteria</taxon>
        <taxon>Pseudomonadati</taxon>
        <taxon>Bacteroidota</taxon>
        <taxon>Flavobacteriia</taxon>
        <taxon>Flavobacteriales</taxon>
        <taxon>Flavobacteriaceae</taxon>
        <taxon>Lacinutrix</taxon>
    </lineage>
</organism>
<feature type="domain" description="M23ase beta-sheet core" evidence="3">
    <location>
        <begin position="310"/>
        <end position="402"/>
    </location>
</feature>
<evidence type="ECO:0000256" key="1">
    <source>
        <dbReference type="ARBA" id="ARBA00022729"/>
    </source>
</evidence>
<dbReference type="InterPro" id="IPR016047">
    <property type="entry name" value="M23ase_b-sheet_dom"/>
</dbReference>
<keyword evidence="5" id="KW-1185">Reference proteome</keyword>
<evidence type="ECO:0000313" key="4">
    <source>
        <dbReference type="EMBL" id="APX98861.1"/>
    </source>
</evidence>
<dbReference type="Pfam" id="PF01551">
    <property type="entry name" value="Peptidase_M23"/>
    <property type="match status" value="1"/>
</dbReference>
<evidence type="ECO:0000313" key="5">
    <source>
        <dbReference type="Proteomes" id="UP000187506"/>
    </source>
</evidence>
<dbReference type="KEGG" id="lvn:BWR22_00580"/>
<dbReference type="Proteomes" id="UP000187506">
    <property type="component" value="Chromosome"/>
</dbReference>
<dbReference type="CDD" id="cd12797">
    <property type="entry name" value="M23_peptidase"/>
    <property type="match status" value="1"/>
</dbReference>
<accession>A0AAC9LLA9</accession>
<dbReference type="SUPFAM" id="SSF51261">
    <property type="entry name" value="Duplicated hybrid motif"/>
    <property type="match status" value="1"/>
</dbReference>
<dbReference type="AlphaFoldDB" id="A0AAC9LLA9"/>
<proteinExistence type="predicted"/>
<evidence type="ECO:0000259" key="3">
    <source>
        <dbReference type="Pfam" id="PF01551"/>
    </source>
</evidence>
<feature type="coiled-coil region" evidence="2">
    <location>
        <begin position="180"/>
        <end position="249"/>
    </location>
</feature>
<keyword evidence="1" id="KW-0732">Signal</keyword>
<reference evidence="4 5" key="1">
    <citation type="submission" date="2017-01" db="EMBL/GenBank/DDBJ databases">
        <title>Complete genome of Lacinutrix venerupis DOK2-8 isolated from seawater in Dokdo.</title>
        <authorList>
            <person name="Chi W.-J."/>
            <person name="Kim J.H."/>
        </authorList>
    </citation>
    <scope>NUCLEOTIDE SEQUENCE [LARGE SCALE GENOMIC DNA]</scope>
    <source>
        <strain evidence="4 5">DOK2-8</strain>
    </source>
</reference>
<dbReference type="Gene3D" id="2.70.70.10">
    <property type="entry name" value="Glucose Permease (Domain IIA)"/>
    <property type="match status" value="1"/>
</dbReference>